<dbReference type="EMBL" id="JAKZGP010000016">
    <property type="protein sequence ID" value="MCH7409375.1"/>
    <property type="molecule type" value="Genomic_DNA"/>
</dbReference>
<sequence length="146" mass="17445">MNTFNKFSYAIIFTLGLLMSCNSKSGHDHHHEDVDDEYLIEANRIHQQSLDIREELLQVEKDLKEAEIDYTDLKEELKIWDKDIIEVPGFEHSHDDEHQRKYHVHNPMKEFTPEEHKNYQEVMHDEIVELSSKLKRRLSNDVMADD</sequence>
<evidence type="ECO:0000313" key="2">
    <source>
        <dbReference type="EMBL" id="MCH7409375.1"/>
    </source>
</evidence>
<evidence type="ECO:0000313" key="3">
    <source>
        <dbReference type="Proteomes" id="UP001165489"/>
    </source>
</evidence>
<dbReference type="RefSeq" id="WP_241347722.1">
    <property type="nucleotide sequence ID" value="NZ_JAKZGP010000016.1"/>
</dbReference>
<name>A0ABS9V049_9BACT</name>
<evidence type="ECO:0008006" key="4">
    <source>
        <dbReference type="Google" id="ProtNLM"/>
    </source>
</evidence>
<dbReference type="PROSITE" id="PS51257">
    <property type="entry name" value="PROKAR_LIPOPROTEIN"/>
    <property type="match status" value="1"/>
</dbReference>
<evidence type="ECO:0000256" key="1">
    <source>
        <dbReference type="SAM" id="Coils"/>
    </source>
</evidence>
<comment type="caution">
    <text evidence="2">The sequence shown here is derived from an EMBL/GenBank/DDBJ whole genome shotgun (WGS) entry which is preliminary data.</text>
</comment>
<proteinExistence type="predicted"/>
<accession>A0ABS9V049</accession>
<feature type="coiled-coil region" evidence="1">
    <location>
        <begin position="49"/>
        <end position="83"/>
    </location>
</feature>
<gene>
    <name evidence="2" type="ORF">MM239_08220</name>
</gene>
<reference evidence="2" key="1">
    <citation type="submission" date="2022-03" db="EMBL/GenBank/DDBJ databases">
        <title>De novo assembled genomes of Belliella spp. (Cyclobacteriaceae) strains.</title>
        <authorList>
            <person name="Szabo A."/>
            <person name="Korponai K."/>
            <person name="Felfoldi T."/>
        </authorList>
    </citation>
    <scope>NUCLEOTIDE SEQUENCE</scope>
    <source>
        <strain evidence="2">DSM 111904</strain>
    </source>
</reference>
<keyword evidence="1" id="KW-0175">Coiled coil</keyword>
<keyword evidence="3" id="KW-1185">Reference proteome</keyword>
<dbReference type="Proteomes" id="UP001165489">
    <property type="component" value="Unassembled WGS sequence"/>
</dbReference>
<organism evidence="2 3">
    <name type="scientific">Belliella filtrata</name>
    <dbReference type="NCBI Taxonomy" id="2923435"/>
    <lineage>
        <taxon>Bacteria</taxon>
        <taxon>Pseudomonadati</taxon>
        <taxon>Bacteroidota</taxon>
        <taxon>Cytophagia</taxon>
        <taxon>Cytophagales</taxon>
        <taxon>Cyclobacteriaceae</taxon>
        <taxon>Belliella</taxon>
    </lineage>
</organism>
<protein>
    <recommendedName>
        <fullName evidence="4">Lipoprotein</fullName>
    </recommendedName>
</protein>